<dbReference type="SUPFAM" id="SSF55811">
    <property type="entry name" value="Nudix"/>
    <property type="match status" value="1"/>
</dbReference>
<dbReference type="RefSeq" id="WP_187725375.1">
    <property type="nucleotide sequence ID" value="NZ_CP060783.1"/>
</dbReference>
<dbReference type="CDD" id="cd03676">
    <property type="entry name" value="NUDIX_Tnr3_like"/>
    <property type="match status" value="1"/>
</dbReference>
<dbReference type="Proteomes" id="UP000516028">
    <property type="component" value="Chromosome"/>
</dbReference>
<protein>
    <submittedName>
        <fullName evidence="2">NUDIX domain-containing protein</fullName>
    </submittedName>
</protein>
<dbReference type="KEGG" id="daer:H9K75_08035"/>
<gene>
    <name evidence="2" type="ORF">H9K75_08035</name>
</gene>
<organism evidence="2 3">
    <name type="scientific">Diaphorobacter aerolatus</name>
    <dbReference type="NCBI Taxonomy" id="1288495"/>
    <lineage>
        <taxon>Bacteria</taxon>
        <taxon>Pseudomonadati</taxon>
        <taxon>Pseudomonadota</taxon>
        <taxon>Betaproteobacteria</taxon>
        <taxon>Burkholderiales</taxon>
        <taxon>Comamonadaceae</taxon>
        <taxon>Diaphorobacter</taxon>
    </lineage>
</organism>
<dbReference type="GO" id="GO:0003824">
    <property type="term" value="F:catalytic activity"/>
    <property type="evidence" value="ECO:0007669"/>
    <property type="project" value="UniProtKB-ARBA"/>
</dbReference>
<evidence type="ECO:0000259" key="1">
    <source>
        <dbReference type="PROSITE" id="PS51462"/>
    </source>
</evidence>
<dbReference type="Gene3D" id="3.90.79.10">
    <property type="entry name" value="Nucleoside Triphosphate Pyrophosphohydrolase"/>
    <property type="match status" value="1"/>
</dbReference>
<evidence type="ECO:0000313" key="2">
    <source>
        <dbReference type="EMBL" id="QNP49835.1"/>
    </source>
</evidence>
<reference evidence="2 3" key="1">
    <citation type="submission" date="2020-08" db="EMBL/GenBank/DDBJ databases">
        <title>Genome sequence of Diaphorobacter aerolatus KACC 16536T.</title>
        <authorList>
            <person name="Hyun D.-W."/>
            <person name="Bae J.-W."/>
        </authorList>
    </citation>
    <scope>NUCLEOTIDE SEQUENCE [LARGE SCALE GENOMIC DNA]</scope>
    <source>
        <strain evidence="2 3">KACC 16536</strain>
    </source>
</reference>
<dbReference type="Pfam" id="PF00293">
    <property type="entry name" value="NUDIX"/>
    <property type="match status" value="1"/>
</dbReference>
<proteinExistence type="predicted"/>
<keyword evidence="3" id="KW-1185">Reference proteome</keyword>
<evidence type="ECO:0000313" key="3">
    <source>
        <dbReference type="Proteomes" id="UP000516028"/>
    </source>
</evidence>
<accession>A0A7H0GNG9</accession>
<dbReference type="AlphaFoldDB" id="A0A7H0GNG9"/>
<sequence>MASADLTPAPAWLAAARAHAKRPTLRLRMPFVVDGEDIGSVETQVIERVAGSLPGGHRLFFDEGAWQLQSAAAGADGGANGATAAMNALARAMREAGLSGPWRDEQLAVCNEQGQRIGTIERGLVRPLAIATRAVHLIGASPDGRMWVQQRAFDKANHPGMWDTLMGGMVSADDSLEQALARETWEEAGLRIADLQDLRHGGHVDFAQPAEEEDNAGYMRERIDWFGATIPENITPENQDGEVERFELWTVDKVRDGLANAAFTPEAALLLAAYFGW</sequence>
<dbReference type="InterPro" id="IPR015797">
    <property type="entry name" value="NUDIX_hydrolase-like_dom_sf"/>
</dbReference>
<dbReference type="PROSITE" id="PS51462">
    <property type="entry name" value="NUDIX"/>
    <property type="match status" value="1"/>
</dbReference>
<name>A0A7H0GNG9_9BURK</name>
<dbReference type="InterPro" id="IPR000086">
    <property type="entry name" value="NUDIX_hydrolase_dom"/>
</dbReference>
<dbReference type="EMBL" id="CP060783">
    <property type="protein sequence ID" value="QNP49835.1"/>
    <property type="molecule type" value="Genomic_DNA"/>
</dbReference>
<feature type="domain" description="Nudix hydrolase" evidence="1">
    <location>
        <begin position="130"/>
        <end position="273"/>
    </location>
</feature>